<dbReference type="EMBL" id="VICG01000011">
    <property type="protein sequence ID" value="KAA8567179.1"/>
    <property type="molecule type" value="Genomic_DNA"/>
</dbReference>
<dbReference type="PANTHER" id="PTHR12056">
    <property type="entry name" value="DNA-DIRECTED RNA POLYMERASES I, II, AND III"/>
    <property type="match status" value="1"/>
</dbReference>
<evidence type="ECO:0000313" key="8">
    <source>
        <dbReference type="Proteomes" id="UP000322873"/>
    </source>
</evidence>
<dbReference type="InterPro" id="IPR039747">
    <property type="entry name" value="RPABC4"/>
</dbReference>
<feature type="compositionally biased region" description="Polar residues" evidence="6">
    <location>
        <begin position="68"/>
        <end position="80"/>
    </location>
</feature>
<reference evidence="7 8" key="1">
    <citation type="submission" date="2019-06" db="EMBL/GenBank/DDBJ databases">
        <title>Genome Sequence of the Brown Rot Fungal Pathogen Monilinia fructicola.</title>
        <authorList>
            <person name="De Miccolis Angelini R.M."/>
            <person name="Landi L."/>
            <person name="Abate D."/>
            <person name="Pollastro S."/>
            <person name="Romanazzi G."/>
            <person name="Faretra F."/>
        </authorList>
    </citation>
    <scope>NUCLEOTIDE SEQUENCE [LARGE SCALE GENOMIC DNA]</scope>
    <source>
        <strain evidence="7 8">Mfrc123</strain>
    </source>
</reference>
<comment type="subcellular location">
    <subcellularLocation>
        <location evidence="1">Nucleus</location>
    </subcellularLocation>
</comment>
<keyword evidence="8" id="KW-1185">Reference proteome</keyword>
<comment type="caution">
    <text evidence="7">The sequence shown here is derived from an EMBL/GenBank/DDBJ whole genome shotgun (WGS) entry which is preliminary data.</text>
</comment>
<accession>A0A5M9JGT0</accession>
<dbReference type="FunFam" id="2.20.28.30:FF:000003">
    <property type="entry name" value="DNA-directed RNA polymerases I, II, and III subunit RPABC4"/>
    <property type="match status" value="1"/>
</dbReference>
<evidence type="ECO:0000256" key="6">
    <source>
        <dbReference type="SAM" id="MobiDB-lite"/>
    </source>
</evidence>
<dbReference type="GO" id="GO:0005736">
    <property type="term" value="C:RNA polymerase I complex"/>
    <property type="evidence" value="ECO:0007669"/>
    <property type="project" value="TreeGrafter"/>
</dbReference>
<evidence type="ECO:0000313" key="7">
    <source>
        <dbReference type="EMBL" id="KAA8567179.1"/>
    </source>
</evidence>
<gene>
    <name evidence="7" type="ORF">EYC84_010236</name>
</gene>
<protein>
    <submittedName>
        <fullName evidence="7">Uncharacterized protein</fullName>
    </submittedName>
</protein>
<feature type="compositionally biased region" description="Basic and acidic residues" evidence="6">
    <location>
        <begin position="53"/>
        <end position="65"/>
    </location>
</feature>
<evidence type="ECO:0000256" key="1">
    <source>
        <dbReference type="ARBA" id="ARBA00004123"/>
    </source>
</evidence>
<dbReference type="GO" id="GO:0003677">
    <property type="term" value="F:DNA binding"/>
    <property type="evidence" value="ECO:0007669"/>
    <property type="project" value="InterPro"/>
</dbReference>
<dbReference type="Gene3D" id="2.20.28.30">
    <property type="entry name" value="RNA polymerase ii, chain L"/>
    <property type="match status" value="1"/>
</dbReference>
<sequence length="190" mass="21601">MERALEVDLHGKQFIKPAETEWLNGKSSLSVRIQPAQPPQPPSSTTAQTLHPFKPDPTQHARMDDSYQVPTSVPATNPTQAPNPYGASGVLGDGPAIKYLCGDCNASVMLKRGDPIRCKECGHRVLYKERTSRMVQFEAKMILVLVRNEWAIWRRSLCARMCEDRENSGYVRKWRDLEEDWRLGDAIFME</sequence>
<evidence type="ECO:0000256" key="5">
    <source>
        <dbReference type="ARBA" id="ARBA00025770"/>
    </source>
</evidence>
<evidence type="ECO:0000256" key="3">
    <source>
        <dbReference type="ARBA" id="ARBA00022833"/>
    </source>
</evidence>
<dbReference type="GO" id="GO:0003899">
    <property type="term" value="F:DNA-directed RNA polymerase activity"/>
    <property type="evidence" value="ECO:0007669"/>
    <property type="project" value="InterPro"/>
</dbReference>
<dbReference type="InterPro" id="IPR006591">
    <property type="entry name" value="RNAP_P/RPABC4"/>
</dbReference>
<comment type="similarity">
    <text evidence="5">Belongs to the archaeal Rpo12/eukaryotic RPC10 RNA polymerase subunit family.</text>
</comment>
<dbReference type="GO" id="GO:0005666">
    <property type="term" value="C:RNA polymerase III complex"/>
    <property type="evidence" value="ECO:0007669"/>
    <property type="project" value="TreeGrafter"/>
</dbReference>
<dbReference type="Pfam" id="PF03604">
    <property type="entry name" value="Zn_ribbon_RPAB4"/>
    <property type="match status" value="1"/>
</dbReference>
<dbReference type="GO" id="GO:0008270">
    <property type="term" value="F:zinc ion binding"/>
    <property type="evidence" value="ECO:0007669"/>
    <property type="project" value="InterPro"/>
</dbReference>
<dbReference type="InterPro" id="IPR029040">
    <property type="entry name" value="RPABC4/Spt4"/>
</dbReference>
<feature type="region of interest" description="Disordered" evidence="6">
    <location>
        <begin position="32"/>
        <end position="80"/>
    </location>
</feature>
<proteinExistence type="inferred from homology"/>
<evidence type="ECO:0000256" key="2">
    <source>
        <dbReference type="ARBA" id="ARBA00022723"/>
    </source>
</evidence>
<keyword evidence="4" id="KW-0539">Nucleus</keyword>
<dbReference type="PANTHER" id="PTHR12056:SF2">
    <property type="entry name" value="GEO11084P1"/>
    <property type="match status" value="1"/>
</dbReference>
<dbReference type="GO" id="GO:0006351">
    <property type="term" value="P:DNA-templated transcription"/>
    <property type="evidence" value="ECO:0007669"/>
    <property type="project" value="InterPro"/>
</dbReference>
<name>A0A5M9JGT0_MONFR</name>
<dbReference type="SMART" id="SM00659">
    <property type="entry name" value="RPOLCX"/>
    <property type="match status" value="1"/>
</dbReference>
<keyword evidence="3" id="KW-0862">Zinc</keyword>
<evidence type="ECO:0000256" key="4">
    <source>
        <dbReference type="ARBA" id="ARBA00023242"/>
    </source>
</evidence>
<dbReference type="VEuPathDB" id="FungiDB:MFRU_007g02600"/>
<dbReference type="AlphaFoldDB" id="A0A5M9JGT0"/>
<dbReference type="GO" id="GO:0005665">
    <property type="term" value="C:RNA polymerase II, core complex"/>
    <property type="evidence" value="ECO:0007669"/>
    <property type="project" value="TreeGrafter"/>
</dbReference>
<dbReference type="SUPFAM" id="SSF63393">
    <property type="entry name" value="RNA polymerase subunits"/>
    <property type="match status" value="1"/>
</dbReference>
<organism evidence="7 8">
    <name type="scientific">Monilinia fructicola</name>
    <name type="common">Brown rot fungus</name>
    <name type="synonym">Ciboria fructicola</name>
    <dbReference type="NCBI Taxonomy" id="38448"/>
    <lineage>
        <taxon>Eukaryota</taxon>
        <taxon>Fungi</taxon>
        <taxon>Dikarya</taxon>
        <taxon>Ascomycota</taxon>
        <taxon>Pezizomycotina</taxon>
        <taxon>Leotiomycetes</taxon>
        <taxon>Helotiales</taxon>
        <taxon>Sclerotiniaceae</taxon>
        <taxon>Monilinia</taxon>
    </lineage>
</organism>
<dbReference type="Proteomes" id="UP000322873">
    <property type="component" value="Unassembled WGS sequence"/>
</dbReference>
<keyword evidence="2" id="KW-0479">Metal-binding</keyword>